<proteinExistence type="predicted"/>
<evidence type="ECO:0000313" key="1">
    <source>
        <dbReference type="EMBL" id="ELP55063.1"/>
    </source>
</evidence>
<sequence>MAIAERRKYSLMLAKFSLAREIPPAIYQLIAPSYWEQKKLYL</sequence>
<evidence type="ECO:0000313" key="2">
    <source>
        <dbReference type="Proteomes" id="UP000010932"/>
    </source>
</evidence>
<comment type="caution">
    <text evidence="1">The sequence shown here is derived from an EMBL/GenBank/DDBJ whole genome shotgun (WGS) entry which is preliminary data.</text>
</comment>
<dbReference type="Proteomes" id="UP000010932">
    <property type="component" value="Unassembled WGS sequence"/>
</dbReference>
<name>L7E8U8_MICAE</name>
<dbReference type="AlphaFoldDB" id="L7E8U8"/>
<accession>L7E8U8</accession>
<organism evidence="1 2">
    <name type="scientific">Microcystis aeruginosa TAIHU98</name>
    <dbReference type="NCBI Taxonomy" id="1134457"/>
    <lineage>
        <taxon>Bacteria</taxon>
        <taxon>Bacillati</taxon>
        <taxon>Cyanobacteriota</taxon>
        <taxon>Cyanophyceae</taxon>
        <taxon>Oscillatoriophycideae</taxon>
        <taxon>Chroococcales</taxon>
        <taxon>Microcystaceae</taxon>
        <taxon>Microcystis</taxon>
    </lineage>
</organism>
<reference evidence="1 2" key="1">
    <citation type="journal article" date="2013" name="Genome Announc.">
        <title>Whole-Genome Sequence of Microcystis aeruginosa TAIHU98, a Nontoxic Bloom-Forming Strain Isolated from Taihu Lake, China.</title>
        <authorList>
            <person name="Yang C."/>
            <person name="Zhang W."/>
            <person name="Ren M."/>
            <person name="Song L."/>
            <person name="Li T."/>
            <person name="Zhao J."/>
        </authorList>
    </citation>
    <scope>NUCLEOTIDE SEQUENCE [LARGE SCALE GENOMIC DNA]</scope>
    <source>
        <strain evidence="1 2">TAIHU98</strain>
    </source>
</reference>
<protein>
    <submittedName>
        <fullName evidence="1">Uncharacterized protein</fullName>
    </submittedName>
</protein>
<dbReference type="EMBL" id="ANKQ01000002">
    <property type="protein sequence ID" value="ELP55063.1"/>
    <property type="molecule type" value="Genomic_DNA"/>
</dbReference>
<gene>
    <name evidence="1" type="ORF">O53_3891</name>
</gene>